<proteinExistence type="predicted"/>
<gene>
    <name evidence="1" type="ORF">LEMA_uP070630.1</name>
</gene>
<protein>
    <submittedName>
        <fullName evidence="1">Predicted protein</fullName>
    </submittedName>
</protein>
<evidence type="ECO:0000313" key="2">
    <source>
        <dbReference type="Proteomes" id="UP000002668"/>
    </source>
</evidence>
<organism evidence="2">
    <name type="scientific">Leptosphaeria maculans (strain JN3 / isolate v23.1.3 / race Av1-4-5-6-7-8)</name>
    <name type="common">Blackleg fungus</name>
    <name type="synonym">Phoma lingam</name>
    <dbReference type="NCBI Taxonomy" id="985895"/>
    <lineage>
        <taxon>Eukaryota</taxon>
        <taxon>Fungi</taxon>
        <taxon>Dikarya</taxon>
        <taxon>Ascomycota</taxon>
        <taxon>Pezizomycotina</taxon>
        <taxon>Dothideomycetes</taxon>
        <taxon>Pleosporomycetidae</taxon>
        <taxon>Pleosporales</taxon>
        <taxon>Pleosporineae</taxon>
        <taxon>Leptosphaeriaceae</taxon>
        <taxon>Plenodomus</taxon>
        <taxon>Plenodomus lingam/Leptosphaeria maculans species complex</taxon>
    </lineage>
</organism>
<reference evidence="2" key="1">
    <citation type="journal article" date="2011" name="Nat. Commun.">
        <title>Effector diversification within compartments of the Leptosphaeria maculans genome affected by Repeat-Induced Point mutations.</title>
        <authorList>
            <person name="Rouxel T."/>
            <person name="Grandaubert J."/>
            <person name="Hane J.K."/>
            <person name="Hoede C."/>
            <person name="van de Wouw A.P."/>
            <person name="Couloux A."/>
            <person name="Dominguez V."/>
            <person name="Anthouard V."/>
            <person name="Bally P."/>
            <person name="Bourras S."/>
            <person name="Cozijnsen A.J."/>
            <person name="Ciuffetti L.M."/>
            <person name="Degrave A."/>
            <person name="Dilmaghani A."/>
            <person name="Duret L."/>
            <person name="Fudal I."/>
            <person name="Goodwin S.B."/>
            <person name="Gout L."/>
            <person name="Glaser N."/>
            <person name="Linglin J."/>
            <person name="Kema G.H.J."/>
            <person name="Lapalu N."/>
            <person name="Lawrence C.B."/>
            <person name="May K."/>
            <person name="Meyer M."/>
            <person name="Ollivier B."/>
            <person name="Poulain J."/>
            <person name="Schoch C.L."/>
            <person name="Simon A."/>
            <person name="Spatafora J.W."/>
            <person name="Stachowiak A."/>
            <person name="Turgeon B.G."/>
            <person name="Tyler B.M."/>
            <person name="Vincent D."/>
            <person name="Weissenbach J."/>
            <person name="Amselem J."/>
            <person name="Quesneville H."/>
            <person name="Oliver R.P."/>
            <person name="Wincker P."/>
            <person name="Balesdent M.-H."/>
            <person name="Howlett B.J."/>
        </authorList>
    </citation>
    <scope>NUCLEOTIDE SEQUENCE [LARGE SCALE GENOMIC DNA]</scope>
    <source>
        <strain evidence="2">JN3 / isolate v23.1.3 / race Av1-4-5-6-7-8</strain>
    </source>
</reference>
<accession>E4ZJC4</accession>
<dbReference type="EMBL" id="FP929072">
    <property type="protein sequence ID" value="CBX91555.1"/>
    <property type="molecule type" value="Genomic_DNA"/>
</dbReference>
<evidence type="ECO:0000313" key="1">
    <source>
        <dbReference type="EMBL" id="CBX91555.1"/>
    </source>
</evidence>
<sequence>MTDKERHTMYPIVCPRRSYSATATVSFRRRPPTMVQISSLLLLHRFQPSLSYRLSAVSFNNYSTAD</sequence>
<name>E4ZJC4_LEPMJ</name>
<dbReference type="AlphaFoldDB" id="E4ZJC4"/>
<dbReference type="InParanoid" id="E4ZJC4"/>
<dbReference type="HOGENOM" id="CLU_2831623_0_0_1"/>
<keyword evidence="2" id="KW-1185">Reference proteome</keyword>
<dbReference type="VEuPathDB" id="FungiDB:LEMA_uP070630.1"/>
<dbReference type="Proteomes" id="UP000002668">
    <property type="component" value="Genome"/>
</dbReference>